<accession>A0AAV7T2K8</accession>
<protein>
    <submittedName>
        <fullName evidence="2">Uncharacterized protein</fullName>
    </submittedName>
</protein>
<gene>
    <name evidence="2" type="ORF">NDU88_002639</name>
</gene>
<name>A0AAV7T2K8_PLEWA</name>
<proteinExistence type="predicted"/>
<evidence type="ECO:0000256" key="1">
    <source>
        <dbReference type="SAM" id="MobiDB-lite"/>
    </source>
</evidence>
<evidence type="ECO:0000313" key="3">
    <source>
        <dbReference type="Proteomes" id="UP001066276"/>
    </source>
</evidence>
<feature type="compositionally biased region" description="Basic residues" evidence="1">
    <location>
        <begin position="1"/>
        <end position="12"/>
    </location>
</feature>
<feature type="region of interest" description="Disordered" evidence="1">
    <location>
        <begin position="49"/>
        <end position="68"/>
    </location>
</feature>
<dbReference type="EMBL" id="JANPWB010000007">
    <property type="protein sequence ID" value="KAJ1170767.1"/>
    <property type="molecule type" value="Genomic_DNA"/>
</dbReference>
<dbReference type="Proteomes" id="UP001066276">
    <property type="component" value="Chromosome 4_1"/>
</dbReference>
<organism evidence="2 3">
    <name type="scientific">Pleurodeles waltl</name>
    <name type="common">Iberian ribbed newt</name>
    <dbReference type="NCBI Taxonomy" id="8319"/>
    <lineage>
        <taxon>Eukaryota</taxon>
        <taxon>Metazoa</taxon>
        <taxon>Chordata</taxon>
        <taxon>Craniata</taxon>
        <taxon>Vertebrata</taxon>
        <taxon>Euteleostomi</taxon>
        <taxon>Amphibia</taxon>
        <taxon>Batrachia</taxon>
        <taxon>Caudata</taxon>
        <taxon>Salamandroidea</taxon>
        <taxon>Salamandridae</taxon>
        <taxon>Pleurodelinae</taxon>
        <taxon>Pleurodeles</taxon>
    </lineage>
</organism>
<sequence length="80" mass="8579">MPPRKPHPRSGRFRGGPQRGGALSSVHTAHTVRVPRAYWRRLGCQASYEQGPDPAARTRKLTGSGVASVEPCDSGVLTPC</sequence>
<feature type="region of interest" description="Disordered" evidence="1">
    <location>
        <begin position="1"/>
        <end position="30"/>
    </location>
</feature>
<keyword evidence="3" id="KW-1185">Reference proteome</keyword>
<dbReference type="AlphaFoldDB" id="A0AAV7T2K8"/>
<reference evidence="2" key="1">
    <citation type="journal article" date="2022" name="bioRxiv">
        <title>Sequencing and chromosome-scale assembly of the giantPleurodeles waltlgenome.</title>
        <authorList>
            <person name="Brown T."/>
            <person name="Elewa A."/>
            <person name="Iarovenko S."/>
            <person name="Subramanian E."/>
            <person name="Araus A.J."/>
            <person name="Petzold A."/>
            <person name="Susuki M."/>
            <person name="Suzuki K.-i.T."/>
            <person name="Hayashi T."/>
            <person name="Toyoda A."/>
            <person name="Oliveira C."/>
            <person name="Osipova E."/>
            <person name="Leigh N.D."/>
            <person name="Simon A."/>
            <person name="Yun M.H."/>
        </authorList>
    </citation>
    <scope>NUCLEOTIDE SEQUENCE</scope>
    <source>
        <strain evidence="2">20211129_DDA</strain>
        <tissue evidence="2">Liver</tissue>
    </source>
</reference>
<comment type="caution">
    <text evidence="2">The sequence shown here is derived from an EMBL/GenBank/DDBJ whole genome shotgun (WGS) entry which is preliminary data.</text>
</comment>
<evidence type="ECO:0000313" key="2">
    <source>
        <dbReference type="EMBL" id="KAJ1170767.1"/>
    </source>
</evidence>